<keyword evidence="1" id="KW-1133">Transmembrane helix</keyword>
<protein>
    <recommendedName>
        <fullName evidence="4">Alkaline phytoceramidase</fullName>
    </recommendedName>
</protein>
<feature type="transmembrane region" description="Helical" evidence="1">
    <location>
        <begin position="166"/>
        <end position="185"/>
    </location>
</feature>
<keyword evidence="1" id="KW-0812">Transmembrane</keyword>
<dbReference type="PROSITE" id="PS51257">
    <property type="entry name" value="PROKAR_LIPOPROTEIN"/>
    <property type="match status" value="1"/>
</dbReference>
<evidence type="ECO:0000313" key="2">
    <source>
        <dbReference type="EMBL" id="MBR7628402.1"/>
    </source>
</evidence>
<keyword evidence="1" id="KW-0472">Membrane</keyword>
<organism evidence="2 3">
    <name type="scientific">Aeromonas popoffii</name>
    <dbReference type="NCBI Taxonomy" id="70856"/>
    <lineage>
        <taxon>Bacteria</taxon>
        <taxon>Pseudomonadati</taxon>
        <taxon>Pseudomonadota</taxon>
        <taxon>Gammaproteobacteria</taxon>
        <taxon>Aeromonadales</taxon>
        <taxon>Aeromonadaceae</taxon>
        <taxon>Aeromonas</taxon>
    </lineage>
</organism>
<sequence>MSVRNLLLIGFTLACVAAAFLLPAVPQSLAYHNFADQRSFLGIPHFNNVVSNIGFFLAGTLGLALLIRSRVRFEFMRERWPYLVFFFGIFATALGSSYYHLAPDNDRLFWDRLPMTITFMALVASQISDRISVRTGLVLLVPMLLIGASSVIYWRVTERQGVGNVLPYAMLQAYAVLALLFMAILQPSRYSRGSDLYWIFSWYVLSKVLETYDAEILSLSHFVSGHTLKHFAASLGGFIACYMLINRVLQHPATTADESLKTPSALP</sequence>
<dbReference type="PANTHER" id="PTHR34368">
    <property type="entry name" value="OS01G0962200 PROTEIN"/>
    <property type="match status" value="1"/>
</dbReference>
<dbReference type="PANTHER" id="PTHR34368:SF1">
    <property type="entry name" value="OS01G0962200 PROTEIN"/>
    <property type="match status" value="1"/>
</dbReference>
<dbReference type="Proteomes" id="UP000675653">
    <property type="component" value="Unassembled WGS sequence"/>
</dbReference>
<feature type="transmembrane region" description="Helical" evidence="1">
    <location>
        <begin position="136"/>
        <end position="154"/>
    </location>
</feature>
<evidence type="ECO:0008006" key="4">
    <source>
        <dbReference type="Google" id="ProtNLM"/>
    </source>
</evidence>
<accession>A0ABS5GMP3</accession>
<dbReference type="RefSeq" id="WP_212512912.1">
    <property type="nucleotide sequence ID" value="NZ_CAWQDX010000035.1"/>
</dbReference>
<proteinExistence type="predicted"/>
<keyword evidence="3" id="KW-1185">Reference proteome</keyword>
<feature type="transmembrane region" description="Helical" evidence="1">
    <location>
        <begin position="49"/>
        <end position="68"/>
    </location>
</feature>
<feature type="transmembrane region" description="Helical" evidence="1">
    <location>
        <begin position="80"/>
        <end position="101"/>
    </location>
</feature>
<gene>
    <name evidence="2" type="ORF">KAT72_04975</name>
</gene>
<reference evidence="2 3" key="1">
    <citation type="submission" date="2021-04" db="EMBL/GenBank/DDBJ databases">
        <title>Draft Genome of Aeromonas popoffii ID682, isolated from a natural water source in Idaho.</title>
        <authorList>
            <person name="Testerman T."/>
            <person name="Graf J."/>
        </authorList>
    </citation>
    <scope>NUCLEOTIDE SEQUENCE [LARGE SCALE GENOMIC DNA]</scope>
    <source>
        <strain evidence="2 3">ID682</strain>
    </source>
</reference>
<evidence type="ECO:0000256" key="1">
    <source>
        <dbReference type="SAM" id="Phobius"/>
    </source>
</evidence>
<evidence type="ECO:0000313" key="3">
    <source>
        <dbReference type="Proteomes" id="UP000675653"/>
    </source>
</evidence>
<comment type="caution">
    <text evidence="2">The sequence shown here is derived from an EMBL/GenBank/DDBJ whole genome shotgun (WGS) entry which is preliminary data.</text>
</comment>
<name>A0ABS5GMP3_9GAMM</name>
<dbReference type="EMBL" id="JAGRZL010000014">
    <property type="protein sequence ID" value="MBR7628402.1"/>
    <property type="molecule type" value="Genomic_DNA"/>
</dbReference>